<protein>
    <submittedName>
        <fullName evidence="4">Class I SAM-dependent methyltransferase</fullName>
    </submittedName>
</protein>
<dbReference type="InterPro" id="IPR029063">
    <property type="entry name" value="SAM-dependent_MTases_sf"/>
</dbReference>
<dbReference type="Gene3D" id="3.40.50.150">
    <property type="entry name" value="Vaccinia Virus protein VP39"/>
    <property type="match status" value="1"/>
</dbReference>
<name>A0A4R4ULC9_9PSEU</name>
<gene>
    <name evidence="4" type="ORF">E1161_12135</name>
</gene>
<proteinExistence type="predicted"/>
<evidence type="ECO:0000259" key="3">
    <source>
        <dbReference type="Pfam" id="PF13649"/>
    </source>
</evidence>
<comment type="caution">
    <text evidence="4">The sequence shown here is derived from an EMBL/GenBank/DDBJ whole genome shotgun (WGS) entry which is preliminary data.</text>
</comment>
<dbReference type="InterPro" id="IPR041698">
    <property type="entry name" value="Methyltransf_25"/>
</dbReference>
<evidence type="ECO:0000313" key="4">
    <source>
        <dbReference type="EMBL" id="TDC92837.1"/>
    </source>
</evidence>
<keyword evidence="2 4" id="KW-0808">Transferase</keyword>
<dbReference type="GO" id="GO:0032259">
    <property type="term" value="P:methylation"/>
    <property type="evidence" value="ECO:0007669"/>
    <property type="project" value="UniProtKB-KW"/>
</dbReference>
<dbReference type="EMBL" id="SMKV01000012">
    <property type="protein sequence ID" value="TDC92837.1"/>
    <property type="molecule type" value="Genomic_DNA"/>
</dbReference>
<keyword evidence="5" id="KW-1185">Reference proteome</keyword>
<dbReference type="PANTHER" id="PTHR43861:SF1">
    <property type="entry name" value="TRANS-ACONITATE 2-METHYLTRANSFERASE"/>
    <property type="match status" value="1"/>
</dbReference>
<dbReference type="PANTHER" id="PTHR43861">
    <property type="entry name" value="TRANS-ACONITATE 2-METHYLTRANSFERASE-RELATED"/>
    <property type="match status" value="1"/>
</dbReference>
<evidence type="ECO:0000256" key="2">
    <source>
        <dbReference type="ARBA" id="ARBA00022679"/>
    </source>
</evidence>
<sequence length="238" mass="26081">MFREVASSRECPYSWADRGRLLPRPREVRLRRWYTCRVADGSASEAYGRRADEYIALLGDIDATASPDRELIAGWARDQPEGPILDVGCGPGHWTNWLHEQGLDVAGVDPTPEFVDAARKRFPEVSFRDGFAEQLDVADSSLAGILAWYSLIHVRPDRISAALAEFARVVEPGGGLLVGFVRGPELEPFDHAVTTAYSWPVDQLSRMLGSAGFAVSVHDTRDDPGARPHGAIVASRVG</sequence>
<keyword evidence="1 4" id="KW-0489">Methyltransferase</keyword>
<dbReference type="OrthoDB" id="9805171at2"/>
<evidence type="ECO:0000256" key="1">
    <source>
        <dbReference type="ARBA" id="ARBA00022603"/>
    </source>
</evidence>
<dbReference type="Proteomes" id="UP000294744">
    <property type="component" value="Unassembled WGS sequence"/>
</dbReference>
<dbReference type="SUPFAM" id="SSF53335">
    <property type="entry name" value="S-adenosyl-L-methionine-dependent methyltransferases"/>
    <property type="match status" value="1"/>
</dbReference>
<dbReference type="AlphaFoldDB" id="A0A4R4ULC9"/>
<dbReference type="GO" id="GO:0008168">
    <property type="term" value="F:methyltransferase activity"/>
    <property type="evidence" value="ECO:0007669"/>
    <property type="project" value="UniProtKB-KW"/>
</dbReference>
<dbReference type="CDD" id="cd02440">
    <property type="entry name" value="AdoMet_MTases"/>
    <property type="match status" value="1"/>
</dbReference>
<evidence type="ECO:0000313" key="5">
    <source>
        <dbReference type="Proteomes" id="UP000294744"/>
    </source>
</evidence>
<dbReference type="Pfam" id="PF13649">
    <property type="entry name" value="Methyltransf_25"/>
    <property type="match status" value="1"/>
</dbReference>
<accession>A0A4R4ULC9</accession>
<organism evidence="4 5">
    <name type="scientific">Saccharopolyspora aridisoli</name>
    <dbReference type="NCBI Taxonomy" id="2530385"/>
    <lineage>
        <taxon>Bacteria</taxon>
        <taxon>Bacillati</taxon>
        <taxon>Actinomycetota</taxon>
        <taxon>Actinomycetes</taxon>
        <taxon>Pseudonocardiales</taxon>
        <taxon>Pseudonocardiaceae</taxon>
        <taxon>Saccharopolyspora</taxon>
    </lineage>
</organism>
<reference evidence="4 5" key="1">
    <citation type="submission" date="2019-03" db="EMBL/GenBank/DDBJ databases">
        <title>Draft genome sequences of novel Actinobacteria.</title>
        <authorList>
            <person name="Sahin N."/>
            <person name="Ay H."/>
            <person name="Saygin H."/>
        </authorList>
    </citation>
    <scope>NUCLEOTIDE SEQUENCE [LARGE SCALE GENOMIC DNA]</scope>
    <source>
        <strain evidence="4 5">16K404</strain>
    </source>
</reference>
<feature type="domain" description="Methyltransferase" evidence="3">
    <location>
        <begin position="84"/>
        <end position="174"/>
    </location>
</feature>